<dbReference type="Proteomes" id="UP000186112">
    <property type="component" value="Unassembled WGS sequence"/>
</dbReference>
<sequence length="165" mass="18995">MSRFIEIDGEKVPVSEEVYKAYMQPVWREQKRIQRAYKDLNEMDDPFAGSGKILKQSNAGNGSGLHHIKMGLPLSLNQAREEQGFEAKSETNVEEEVAYKILLDELLNILDELNDKDSKAMKLVLIEGLSEREVAKEIGMSRKTVNNRKKKYLPIIQEKLKDWTK</sequence>
<organism evidence="2 3">
    <name type="scientific">Tissierella creatinophila DSM 6911</name>
    <dbReference type="NCBI Taxonomy" id="1123403"/>
    <lineage>
        <taxon>Bacteria</taxon>
        <taxon>Bacillati</taxon>
        <taxon>Bacillota</taxon>
        <taxon>Tissierellia</taxon>
        <taxon>Tissierellales</taxon>
        <taxon>Tissierellaceae</taxon>
        <taxon>Tissierella</taxon>
    </lineage>
</organism>
<feature type="domain" description="RNA polymerase sigma factor 70 region 4 type 2" evidence="1">
    <location>
        <begin position="104"/>
        <end position="148"/>
    </location>
</feature>
<accession>A0A1U7M5N0</accession>
<reference evidence="2 3" key="1">
    <citation type="submission" date="2016-02" db="EMBL/GenBank/DDBJ databases">
        <title>Genome sequence of Tissierella creatinophila DSM 6911.</title>
        <authorList>
            <person name="Poehlein A."/>
            <person name="Daniel R."/>
        </authorList>
    </citation>
    <scope>NUCLEOTIDE SEQUENCE [LARGE SCALE GENOMIC DNA]</scope>
    <source>
        <strain evidence="2 3">DSM 6911</strain>
    </source>
</reference>
<dbReference type="Gene3D" id="1.10.10.10">
    <property type="entry name" value="Winged helix-like DNA-binding domain superfamily/Winged helix DNA-binding domain"/>
    <property type="match status" value="1"/>
</dbReference>
<keyword evidence="3" id="KW-1185">Reference proteome</keyword>
<dbReference type="SUPFAM" id="SSF88659">
    <property type="entry name" value="Sigma3 and sigma4 domains of RNA polymerase sigma factors"/>
    <property type="match status" value="1"/>
</dbReference>
<dbReference type="AlphaFoldDB" id="A0A1U7M5N0"/>
<dbReference type="GO" id="GO:0016987">
    <property type="term" value="F:sigma factor activity"/>
    <property type="evidence" value="ECO:0007669"/>
    <property type="project" value="InterPro"/>
</dbReference>
<dbReference type="InterPro" id="IPR013249">
    <property type="entry name" value="RNA_pol_sigma70_r4_t2"/>
</dbReference>
<evidence type="ECO:0000313" key="2">
    <source>
        <dbReference type="EMBL" id="OLS02591.1"/>
    </source>
</evidence>
<protein>
    <submittedName>
        <fullName evidence="2">RNA polymerase sigma factor</fullName>
    </submittedName>
</protein>
<evidence type="ECO:0000259" key="1">
    <source>
        <dbReference type="Pfam" id="PF08281"/>
    </source>
</evidence>
<dbReference type="InterPro" id="IPR036388">
    <property type="entry name" value="WH-like_DNA-bd_sf"/>
</dbReference>
<comment type="caution">
    <text evidence="2">The sequence shown here is derived from an EMBL/GenBank/DDBJ whole genome shotgun (WGS) entry which is preliminary data.</text>
</comment>
<dbReference type="Pfam" id="PF08281">
    <property type="entry name" value="Sigma70_r4_2"/>
    <property type="match status" value="1"/>
</dbReference>
<name>A0A1U7M5N0_TISCR</name>
<dbReference type="OrthoDB" id="2043637at2"/>
<dbReference type="GO" id="GO:0006352">
    <property type="term" value="P:DNA-templated transcription initiation"/>
    <property type="evidence" value="ECO:0007669"/>
    <property type="project" value="InterPro"/>
</dbReference>
<dbReference type="RefSeq" id="WP_075726475.1">
    <property type="nucleotide sequence ID" value="NZ_LTDM01000022.1"/>
</dbReference>
<gene>
    <name evidence="2" type="ORF">TICRE_13920</name>
</gene>
<dbReference type="InterPro" id="IPR013324">
    <property type="entry name" value="RNA_pol_sigma_r3/r4-like"/>
</dbReference>
<dbReference type="EMBL" id="LTDM01000022">
    <property type="protein sequence ID" value="OLS02591.1"/>
    <property type="molecule type" value="Genomic_DNA"/>
</dbReference>
<dbReference type="GO" id="GO:0003677">
    <property type="term" value="F:DNA binding"/>
    <property type="evidence" value="ECO:0007669"/>
    <property type="project" value="InterPro"/>
</dbReference>
<evidence type="ECO:0000313" key="3">
    <source>
        <dbReference type="Proteomes" id="UP000186112"/>
    </source>
</evidence>
<proteinExistence type="predicted"/>